<evidence type="ECO:0000313" key="5">
    <source>
        <dbReference type="EMBL" id="AWL10876.1"/>
    </source>
</evidence>
<dbReference type="Proteomes" id="UP000245728">
    <property type="component" value="Chromosome"/>
</dbReference>
<evidence type="ECO:0000256" key="1">
    <source>
        <dbReference type="ARBA" id="ARBA00010333"/>
    </source>
</evidence>
<keyword evidence="6" id="KW-1185">Reference proteome</keyword>
<dbReference type="Gene3D" id="3.40.190.10">
    <property type="entry name" value="Periplasmic binding protein-like II"/>
    <property type="match status" value="2"/>
</dbReference>
<feature type="domain" description="Solute-binding protein family 3/N-terminal" evidence="4">
    <location>
        <begin position="27"/>
        <end position="85"/>
    </location>
</feature>
<comment type="similarity">
    <text evidence="1">Belongs to the bacterial solute-binding protein 3 family.</text>
</comment>
<dbReference type="EMBL" id="CP029347">
    <property type="protein sequence ID" value="AWL10876.1"/>
    <property type="molecule type" value="Genomic_DNA"/>
</dbReference>
<feature type="chain" id="PRO_5015701498" description="Solute-binding protein family 3/N-terminal domain-containing protein" evidence="3">
    <location>
        <begin position="21"/>
        <end position="263"/>
    </location>
</feature>
<dbReference type="Pfam" id="PF00497">
    <property type="entry name" value="SBP_bac_3"/>
    <property type="match status" value="1"/>
</dbReference>
<dbReference type="KEGG" id="salh:HMF8227_00370"/>
<dbReference type="PANTHER" id="PTHR35936">
    <property type="entry name" value="MEMBRANE-BOUND LYTIC MUREIN TRANSGLYCOSYLASE F"/>
    <property type="match status" value="1"/>
</dbReference>
<organism evidence="5 6">
    <name type="scientific">Saliniradius amylolyticus</name>
    <dbReference type="NCBI Taxonomy" id="2183582"/>
    <lineage>
        <taxon>Bacteria</taxon>
        <taxon>Pseudomonadati</taxon>
        <taxon>Pseudomonadota</taxon>
        <taxon>Gammaproteobacteria</taxon>
        <taxon>Alteromonadales</taxon>
        <taxon>Alteromonadaceae</taxon>
        <taxon>Saliniradius</taxon>
    </lineage>
</organism>
<dbReference type="SUPFAM" id="SSF53850">
    <property type="entry name" value="Periplasmic binding protein-like II"/>
    <property type="match status" value="1"/>
</dbReference>
<proteinExistence type="inferred from homology"/>
<accession>A0A2S2DZS2</accession>
<evidence type="ECO:0000256" key="3">
    <source>
        <dbReference type="SAM" id="SignalP"/>
    </source>
</evidence>
<gene>
    <name evidence="5" type="ORF">HMF8227_00370</name>
</gene>
<evidence type="ECO:0000256" key="2">
    <source>
        <dbReference type="ARBA" id="ARBA00022729"/>
    </source>
</evidence>
<name>A0A2S2DZS2_9ALTE</name>
<sequence>MVKKLILLTGLLWGIQISNAETLSLVADKWCPYNCAPTEQHPGFMIEIAQRVFAKHDIAVNYYLVPWSRALHGVEQGQFDAAVGAARVEAPTLIYPGIEQGWMQNALWTLPERSFNYLGPPSLNDRVLGYTDGYSYGPALDRYIANPNGQARLQAFFGSSPLADAVKMLQAGRIDVLVEDANVLGFFLKSRQQPPLANVGKVISNAERQQVYIAFSPELPEAEQYARWLAEGTQTLRRSGELADILRHYGLRDWREAQSVSDY</sequence>
<keyword evidence="2 3" id="KW-0732">Signal</keyword>
<dbReference type="PANTHER" id="PTHR35936:SF25">
    <property type="entry name" value="ABC TRANSPORTER SUBSTRATE-BINDING PROTEIN"/>
    <property type="match status" value="1"/>
</dbReference>
<evidence type="ECO:0000313" key="6">
    <source>
        <dbReference type="Proteomes" id="UP000245728"/>
    </source>
</evidence>
<reference evidence="5 6" key="1">
    <citation type="submission" date="2018-05" db="EMBL/GenBank/DDBJ databases">
        <title>Salinimonas sp. HMF8227 Genome sequencing and assembly.</title>
        <authorList>
            <person name="Kang H."/>
            <person name="Kang J."/>
            <person name="Cha I."/>
            <person name="Kim H."/>
            <person name="Joh K."/>
        </authorList>
    </citation>
    <scope>NUCLEOTIDE SEQUENCE [LARGE SCALE GENOMIC DNA]</scope>
    <source>
        <strain evidence="5 6">HMF8227</strain>
    </source>
</reference>
<feature type="signal peptide" evidence="3">
    <location>
        <begin position="1"/>
        <end position="20"/>
    </location>
</feature>
<evidence type="ECO:0000259" key="4">
    <source>
        <dbReference type="Pfam" id="PF00497"/>
    </source>
</evidence>
<dbReference type="RefSeq" id="WP_109338560.1">
    <property type="nucleotide sequence ID" value="NZ_CP029347.1"/>
</dbReference>
<dbReference type="InterPro" id="IPR001638">
    <property type="entry name" value="Solute-binding_3/MltF_N"/>
</dbReference>
<dbReference type="AlphaFoldDB" id="A0A2S2DZS2"/>
<dbReference type="OrthoDB" id="245568at2"/>
<protein>
    <recommendedName>
        <fullName evidence="4">Solute-binding protein family 3/N-terminal domain-containing protein</fullName>
    </recommendedName>
</protein>